<reference evidence="2" key="1">
    <citation type="submission" date="2022-10" db="EMBL/GenBank/DDBJ databases">
        <title>The complete genomes of actinobacterial strains from the NBC collection.</title>
        <authorList>
            <person name="Joergensen T.S."/>
            <person name="Alvarez Arevalo M."/>
            <person name="Sterndorff E.B."/>
            <person name="Faurdal D."/>
            <person name="Vuksanovic O."/>
            <person name="Mourched A.-S."/>
            <person name="Charusanti P."/>
            <person name="Shaw S."/>
            <person name="Blin K."/>
            <person name="Weber T."/>
        </authorList>
    </citation>
    <scope>NUCLEOTIDE SEQUENCE</scope>
    <source>
        <strain evidence="2">NBC_00254</strain>
    </source>
</reference>
<protein>
    <submittedName>
        <fullName evidence="2">Uncharacterized protein</fullName>
    </submittedName>
</protein>
<dbReference type="Proteomes" id="UP001432011">
    <property type="component" value="Chromosome"/>
</dbReference>
<proteinExistence type="predicted"/>
<accession>A0ABZ1SYW8</accession>
<keyword evidence="1" id="KW-1133">Transmembrane helix</keyword>
<gene>
    <name evidence="2" type="ORF">OG913_12150</name>
</gene>
<evidence type="ECO:0000256" key="1">
    <source>
        <dbReference type="SAM" id="Phobius"/>
    </source>
</evidence>
<organism evidence="2 3">
    <name type="scientific">Microbispora hainanensis</name>
    <dbReference type="NCBI Taxonomy" id="568844"/>
    <lineage>
        <taxon>Bacteria</taxon>
        <taxon>Bacillati</taxon>
        <taxon>Actinomycetota</taxon>
        <taxon>Actinomycetes</taxon>
        <taxon>Streptosporangiales</taxon>
        <taxon>Streptosporangiaceae</taxon>
        <taxon>Microbispora</taxon>
    </lineage>
</organism>
<evidence type="ECO:0000313" key="3">
    <source>
        <dbReference type="Proteomes" id="UP001432011"/>
    </source>
</evidence>
<dbReference type="EMBL" id="CP108085">
    <property type="protein sequence ID" value="WUP77727.1"/>
    <property type="molecule type" value="Genomic_DNA"/>
</dbReference>
<feature type="transmembrane region" description="Helical" evidence="1">
    <location>
        <begin position="36"/>
        <end position="58"/>
    </location>
</feature>
<dbReference type="RefSeq" id="WP_328710371.1">
    <property type="nucleotide sequence ID" value="NZ_CP108085.1"/>
</dbReference>
<keyword evidence="3" id="KW-1185">Reference proteome</keyword>
<sequence length="71" mass="8237">MLTRTALTRTPSVELPTTAQIPLARTLLARRARVRVLPAVWVVVIVVVTSVVCGRRGWWWGRFVRWPKSWR</sequence>
<keyword evidence="1" id="KW-0472">Membrane</keyword>
<evidence type="ECO:0000313" key="2">
    <source>
        <dbReference type="EMBL" id="WUP77727.1"/>
    </source>
</evidence>
<keyword evidence="1" id="KW-0812">Transmembrane</keyword>
<name>A0ABZ1SYW8_9ACTN</name>